<protein>
    <submittedName>
        <fullName evidence="2">Uncharacterized protein</fullName>
    </submittedName>
</protein>
<accession>A0A552WMX6</accession>
<dbReference type="AlphaFoldDB" id="A0A552WMX6"/>
<comment type="caution">
    <text evidence="2">The sequence shown here is derived from an EMBL/GenBank/DDBJ whole genome shotgun (WGS) entry which is preliminary data.</text>
</comment>
<evidence type="ECO:0000313" key="2">
    <source>
        <dbReference type="EMBL" id="TRW43939.1"/>
    </source>
</evidence>
<organism evidence="2 3">
    <name type="scientific">Georgenia yuyongxinii</name>
    <dbReference type="NCBI Taxonomy" id="2589797"/>
    <lineage>
        <taxon>Bacteria</taxon>
        <taxon>Bacillati</taxon>
        <taxon>Actinomycetota</taxon>
        <taxon>Actinomycetes</taxon>
        <taxon>Micrococcales</taxon>
        <taxon>Bogoriellaceae</taxon>
        <taxon>Georgenia</taxon>
    </lineage>
</organism>
<evidence type="ECO:0000256" key="1">
    <source>
        <dbReference type="SAM" id="MobiDB-lite"/>
    </source>
</evidence>
<gene>
    <name evidence="2" type="ORF">FJ693_15745</name>
</gene>
<sequence length="266" mass="26478">MHPASRHLARAAAAVGAIAVLAGCASPKPSVLVVDEVPDVSVAADDAGAGAGAEAPSEAAGSARSAAEPGSTKAALAEGVAVEDLGLLSTDQHDVAFGTVVNRTAATVRVTVDITTYDADGAVLSKDSTAEVQVPGRESTLFVADVFAPEGSTVATLDATHSVVATLAEKTSVPGAGHTKTPKAGLRLDGLTIHDDPLNPTITGRLASTLRQDLEAVQVSAVCTADGEPVAAGYGHVPTVAAGGTARYEILLFGSTPQECQVVATP</sequence>
<feature type="region of interest" description="Disordered" evidence="1">
    <location>
        <begin position="47"/>
        <end position="67"/>
    </location>
</feature>
<proteinExistence type="predicted"/>
<dbReference type="Proteomes" id="UP000318693">
    <property type="component" value="Unassembled WGS sequence"/>
</dbReference>
<dbReference type="PROSITE" id="PS51257">
    <property type="entry name" value="PROKAR_LIPOPROTEIN"/>
    <property type="match status" value="1"/>
</dbReference>
<dbReference type="EMBL" id="VJXR01000060">
    <property type="protein sequence ID" value="TRW43939.1"/>
    <property type="molecule type" value="Genomic_DNA"/>
</dbReference>
<reference evidence="2 3" key="1">
    <citation type="submission" date="2019-07" db="EMBL/GenBank/DDBJ databases">
        <title>Georgenia wutianyii sp. nov. and Georgenia *** sp. nov. isolated from plateau pika (Ochotona curzoniae) in the Qinghai-Tibet plateau of China.</title>
        <authorList>
            <person name="Tian Z."/>
        </authorList>
    </citation>
    <scope>NUCLEOTIDE SEQUENCE [LARGE SCALE GENOMIC DNA]</scope>
    <source>
        <strain evidence="2 3">Z446</strain>
    </source>
</reference>
<evidence type="ECO:0000313" key="3">
    <source>
        <dbReference type="Proteomes" id="UP000318693"/>
    </source>
</evidence>
<dbReference type="RefSeq" id="WP_143419421.1">
    <property type="nucleotide sequence ID" value="NZ_VJXR01000060.1"/>
</dbReference>
<keyword evidence="3" id="KW-1185">Reference proteome</keyword>
<name>A0A552WMX6_9MICO</name>